<proteinExistence type="predicted"/>
<evidence type="ECO:0000256" key="1">
    <source>
        <dbReference type="SAM" id="Phobius"/>
    </source>
</evidence>
<organism evidence="2 3">
    <name type="scientific">Actinocatenispora rupis</name>
    <dbReference type="NCBI Taxonomy" id="519421"/>
    <lineage>
        <taxon>Bacteria</taxon>
        <taxon>Bacillati</taxon>
        <taxon>Actinomycetota</taxon>
        <taxon>Actinomycetes</taxon>
        <taxon>Micromonosporales</taxon>
        <taxon>Micromonosporaceae</taxon>
        <taxon>Actinocatenispora</taxon>
    </lineage>
</organism>
<name>A0A8J3N8J1_9ACTN</name>
<dbReference type="RefSeq" id="WP_203655600.1">
    <property type="nucleotide sequence ID" value="NZ_BAAAZM010000003.1"/>
</dbReference>
<dbReference type="Proteomes" id="UP000612808">
    <property type="component" value="Unassembled WGS sequence"/>
</dbReference>
<dbReference type="Pfam" id="PF19744">
    <property type="entry name" value="DUF6232"/>
    <property type="match status" value="1"/>
</dbReference>
<reference evidence="2" key="1">
    <citation type="submission" date="2021-01" db="EMBL/GenBank/DDBJ databases">
        <title>Whole genome shotgun sequence of Actinocatenispora rupis NBRC 107355.</title>
        <authorList>
            <person name="Komaki H."/>
            <person name="Tamura T."/>
        </authorList>
    </citation>
    <scope>NUCLEOTIDE SEQUENCE</scope>
    <source>
        <strain evidence="2">NBRC 107355</strain>
    </source>
</reference>
<dbReference type="InterPro" id="IPR045629">
    <property type="entry name" value="DUF6232"/>
</dbReference>
<keyword evidence="3" id="KW-1185">Reference proteome</keyword>
<feature type="transmembrane region" description="Helical" evidence="1">
    <location>
        <begin position="42"/>
        <end position="63"/>
    </location>
</feature>
<sequence>MTTYYNHGGIQITSHELVVHRRRYPLDDLTQLRKARGDAPRATTAVTVAASGLGAVATLSVLLGSYGGASIGSVLISLALVAVFFLAIAATLAVRRLRPKPYELWAEYRGHTVLLLWSQNERVYNQILRAVTRARESRVDNH</sequence>
<evidence type="ECO:0000313" key="2">
    <source>
        <dbReference type="EMBL" id="GID10369.1"/>
    </source>
</evidence>
<keyword evidence="1" id="KW-0812">Transmembrane</keyword>
<keyword evidence="1" id="KW-0472">Membrane</keyword>
<accession>A0A8J3N8J1</accession>
<dbReference type="EMBL" id="BOMB01000007">
    <property type="protein sequence ID" value="GID10369.1"/>
    <property type="molecule type" value="Genomic_DNA"/>
</dbReference>
<gene>
    <name evidence="2" type="ORF">Aru02nite_12580</name>
</gene>
<comment type="caution">
    <text evidence="2">The sequence shown here is derived from an EMBL/GenBank/DDBJ whole genome shotgun (WGS) entry which is preliminary data.</text>
</comment>
<keyword evidence="1" id="KW-1133">Transmembrane helix</keyword>
<feature type="transmembrane region" description="Helical" evidence="1">
    <location>
        <begin position="69"/>
        <end position="94"/>
    </location>
</feature>
<protein>
    <submittedName>
        <fullName evidence="2">Uncharacterized protein</fullName>
    </submittedName>
</protein>
<dbReference type="AlphaFoldDB" id="A0A8J3N8J1"/>
<evidence type="ECO:0000313" key="3">
    <source>
        <dbReference type="Proteomes" id="UP000612808"/>
    </source>
</evidence>